<keyword evidence="2" id="KW-1185">Reference proteome</keyword>
<reference evidence="1 2" key="1">
    <citation type="journal article" date="2014" name="BMC Genomics">
        <title>Oil accumulation mechanisms of the oleaginous microalga Chlorella protothecoides revealed through its genome, transcriptomes, and proteomes.</title>
        <authorList>
            <person name="Gao C."/>
            <person name="Wang Y."/>
            <person name="Shen Y."/>
            <person name="Yan D."/>
            <person name="He X."/>
            <person name="Dai J."/>
            <person name="Wu Q."/>
        </authorList>
    </citation>
    <scope>NUCLEOTIDE SEQUENCE [LARGE SCALE GENOMIC DNA]</scope>
    <source>
        <strain evidence="1 2">0710</strain>
    </source>
</reference>
<sequence length="74" mass="8083">MVFASIRLNCATQSEQEEKMAQELAVYNVQKDLERGGLLEGHIGGKLGLINDVARRTGVHMSLPGLQRQGSANF</sequence>
<protein>
    <submittedName>
        <fullName evidence="1">Uncharacterized protein</fullName>
    </submittedName>
</protein>
<gene>
    <name evidence="1" type="ORF">F751_1815</name>
</gene>
<dbReference type="EMBL" id="KL662111">
    <property type="protein sequence ID" value="KFM24936.1"/>
    <property type="molecule type" value="Genomic_DNA"/>
</dbReference>
<name>A0A087SGT2_AUXPR</name>
<accession>A0A087SGT2</accession>
<dbReference type="GeneID" id="23613206"/>
<dbReference type="RefSeq" id="XP_011397824.1">
    <property type="nucleotide sequence ID" value="XM_011399522.1"/>
</dbReference>
<evidence type="ECO:0000313" key="1">
    <source>
        <dbReference type="EMBL" id="KFM24936.1"/>
    </source>
</evidence>
<dbReference type="AlphaFoldDB" id="A0A087SGT2"/>
<dbReference type="Proteomes" id="UP000028924">
    <property type="component" value="Unassembled WGS sequence"/>
</dbReference>
<evidence type="ECO:0000313" key="2">
    <source>
        <dbReference type="Proteomes" id="UP000028924"/>
    </source>
</evidence>
<organism evidence="1 2">
    <name type="scientific">Auxenochlorella protothecoides</name>
    <name type="common">Green microalga</name>
    <name type="synonym">Chlorella protothecoides</name>
    <dbReference type="NCBI Taxonomy" id="3075"/>
    <lineage>
        <taxon>Eukaryota</taxon>
        <taxon>Viridiplantae</taxon>
        <taxon>Chlorophyta</taxon>
        <taxon>core chlorophytes</taxon>
        <taxon>Trebouxiophyceae</taxon>
        <taxon>Chlorellales</taxon>
        <taxon>Chlorellaceae</taxon>
        <taxon>Auxenochlorella</taxon>
    </lineage>
</organism>
<proteinExistence type="predicted"/>
<dbReference type="KEGG" id="apro:F751_1815"/>